<keyword evidence="10" id="KW-0472">Membrane</keyword>
<evidence type="ECO:0000256" key="11">
    <source>
        <dbReference type="ARBA" id="ARBA00023180"/>
    </source>
</evidence>
<comment type="function">
    <text evidence="1">Required for nuclear membrane fusion during karyogamy.</text>
</comment>
<evidence type="ECO:0000256" key="3">
    <source>
        <dbReference type="ARBA" id="ARBA00004586"/>
    </source>
</evidence>
<dbReference type="GO" id="GO:0031965">
    <property type="term" value="C:nuclear membrane"/>
    <property type="evidence" value="ECO:0007669"/>
    <property type="project" value="UniProtKB-SubCell"/>
</dbReference>
<feature type="chain" id="PRO_5017991178" description="Nuclear fusion protein KAR5" evidence="13">
    <location>
        <begin position="25"/>
        <end position="503"/>
    </location>
</feature>
<dbReference type="EMBL" id="RBVV01000189">
    <property type="protein sequence ID" value="RNJ52596.1"/>
    <property type="molecule type" value="Genomic_DNA"/>
</dbReference>
<evidence type="ECO:0000256" key="12">
    <source>
        <dbReference type="ARBA" id="ARBA00023242"/>
    </source>
</evidence>
<dbReference type="PANTHER" id="PTHR28012:SF1">
    <property type="entry name" value="NUCLEAR FUSION PROTEIN KAR5"/>
    <property type="match status" value="1"/>
</dbReference>
<keyword evidence="7 13" id="KW-0732">Signal</keyword>
<evidence type="ECO:0000256" key="8">
    <source>
        <dbReference type="ARBA" id="ARBA00022824"/>
    </source>
</evidence>
<gene>
    <name evidence="14" type="ORF">D7B24_003176</name>
</gene>
<dbReference type="GeneID" id="39606865"/>
<sequence length="503" mass="55644">MMRLFAGSHLVVLVLAAWCQHISALSWGIQTKRPAPGGFLGGTTLSSTLGMEKDLPLPSMYAVALRELQELETQPLCHRVAARLLVNNCQLLDGKDDATVLIDSGRQVRDFVDSYAASLAICDLERGSFSIPPDCSRFRETVLLSLPAFDKMNLHVSTREIDSCLTALAKSDSAWNTWVSYRHKALRFCEAARADNEKAQNVELYKRLTGVLSRLTRGVEADLEKHLQSINDKLDNAHLNLDHLTPRLNHLRDGLTALEQMLSERVFHTTKDTTSSIQNGLRDANTLQQLISVLIETVLQSNADSSTSHDRALETIQKYTDLESSVVAALERVMTSTNSLQEHITAALAHQQDRLEQRMNTLLELSDRVAKKHENHIGMIEQAHTKAGDILDKLTEASASASTVHDSIRGSVGWMNWWPYIVCPTVSLTMGSYGLPPSAVRNLGLVALGELTGFAISLARHLPRDIVRIWNDNGSFRLGTDIQSGSKLTPIIPSTVRFRNGTI</sequence>
<evidence type="ECO:0000256" key="13">
    <source>
        <dbReference type="SAM" id="SignalP"/>
    </source>
</evidence>
<dbReference type="GO" id="GO:0000742">
    <property type="term" value="P:karyogamy involved in conjugation with cellular fusion"/>
    <property type="evidence" value="ECO:0007669"/>
    <property type="project" value="InterPro"/>
</dbReference>
<reference evidence="14 15" key="1">
    <citation type="submission" date="2018-10" db="EMBL/GenBank/DDBJ databases">
        <title>Genome sequence of Verticillium nonalfalfae VnAa140.</title>
        <authorList>
            <person name="Stajich J.E."/>
            <person name="Kasson M.T."/>
        </authorList>
    </citation>
    <scope>NUCLEOTIDE SEQUENCE [LARGE SCALE GENOMIC DNA]</scope>
    <source>
        <strain evidence="14 15">VnAa140</strain>
    </source>
</reference>
<protein>
    <recommendedName>
        <fullName evidence="16">Nuclear fusion protein KAR5</fullName>
    </recommendedName>
</protein>
<keyword evidence="6" id="KW-0812">Transmembrane</keyword>
<comment type="similarity">
    <text evidence="4">Belongs to the KAR5 family.</text>
</comment>
<comment type="caution">
    <text evidence="14">The sequence shown here is derived from an EMBL/GenBank/DDBJ whole genome shotgun (WGS) entry which is preliminary data.</text>
</comment>
<keyword evidence="11" id="KW-0325">Glycoprotein</keyword>
<name>A0A3M9XYA5_9PEZI</name>
<comment type="subcellular location">
    <subcellularLocation>
        <location evidence="3">Endoplasmic reticulum membrane</location>
    </subcellularLocation>
    <subcellularLocation>
        <location evidence="2">Nucleus membrane</location>
    </subcellularLocation>
</comment>
<evidence type="ECO:0000256" key="6">
    <source>
        <dbReference type="ARBA" id="ARBA00022692"/>
    </source>
</evidence>
<dbReference type="GO" id="GO:0005789">
    <property type="term" value="C:endoplasmic reticulum membrane"/>
    <property type="evidence" value="ECO:0007669"/>
    <property type="project" value="UniProtKB-SubCell"/>
</dbReference>
<dbReference type="GO" id="GO:0048288">
    <property type="term" value="P:nuclear membrane fusion involved in karyogamy"/>
    <property type="evidence" value="ECO:0007669"/>
    <property type="project" value="InterPro"/>
</dbReference>
<evidence type="ECO:0008006" key="16">
    <source>
        <dbReference type="Google" id="ProtNLM"/>
    </source>
</evidence>
<keyword evidence="12" id="KW-0539">Nucleus</keyword>
<feature type="signal peptide" evidence="13">
    <location>
        <begin position="1"/>
        <end position="24"/>
    </location>
</feature>
<keyword evidence="9" id="KW-1133">Transmembrane helix</keyword>
<evidence type="ECO:0000256" key="1">
    <source>
        <dbReference type="ARBA" id="ARBA00003389"/>
    </source>
</evidence>
<evidence type="ECO:0000313" key="14">
    <source>
        <dbReference type="EMBL" id="RNJ52596.1"/>
    </source>
</evidence>
<dbReference type="PANTHER" id="PTHR28012">
    <property type="entry name" value="NUCLEAR FUSION PROTEIN KAR5"/>
    <property type="match status" value="1"/>
</dbReference>
<evidence type="ECO:0000256" key="5">
    <source>
        <dbReference type="ARBA" id="ARBA00022459"/>
    </source>
</evidence>
<evidence type="ECO:0000256" key="2">
    <source>
        <dbReference type="ARBA" id="ARBA00004126"/>
    </source>
</evidence>
<evidence type="ECO:0000256" key="4">
    <source>
        <dbReference type="ARBA" id="ARBA00010473"/>
    </source>
</evidence>
<keyword evidence="15" id="KW-1185">Reference proteome</keyword>
<evidence type="ECO:0000256" key="7">
    <source>
        <dbReference type="ARBA" id="ARBA00022729"/>
    </source>
</evidence>
<dbReference type="AlphaFoldDB" id="A0A3M9XYA5"/>
<keyword evidence="8" id="KW-0256">Endoplasmic reticulum</keyword>
<accession>A0A3M9XYA5</accession>
<evidence type="ECO:0000313" key="15">
    <source>
        <dbReference type="Proteomes" id="UP000267145"/>
    </source>
</evidence>
<dbReference type="InterPro" id="IPR007292">
    <property type="entry name" value="Nuclear_fusion_Kar5"/>
</dbReference>
<proteinExistence type="inferred from homology"/>
<keyword evidence="5" id="KW-0415">Karyogamy</keyword>
<evidence type="ECO:0000256" key="9">
    <source>
        <dbReference type="ARBA" id="ARBA00022989"/>
    </source>
</evidence>
<dbReference type="RefSeq" id="XP_028490754.1">
    <property type="nucleotide sequence ID" value="XM_028637369.1"/>
</dbReference>
<organism evidence="14 15">
    <name type="scientific">Verticillium nonalfalfae</name>
    <dbReference type="NCBI Taxonomy" id="1051616"/>
    <lineage>
        <taxon>Eukaryota</taxon>
        <taxon>Fungi</taxon>
        <taxon>Dikarya</taxon>
        <taxon>Ascomycota</taxon>
        <taxon>Pezizomycotina</taxon>
        <taxon>Sordariomycetes</taxon>
        <taxon>Hypocreomycetidae</taxon>
        <taxon>Glomerellales</taxon>
        <taxon>Plectosphaerellaceae</taxon>
        <taxon>Verticillium</taxon>
    </lineage>
</organism>
<evidence type="ECO:0000256" key="10">
    <source>
        <dbReference type="ARBA" id="ARBA00023136"/>
    </source>
</evidence>
<dbReference type="Proteomes" id="UP000267145">
    <property type="component" value="Unassembled WGS sequence"/>
</dbReference>